<accession>F2UL30</accession>
<reference evidence="2" key="1">
    <citation type="submission" date="2009-08" db="EMBL/GenBank/DDBJ databases">
        <title>Annotation of Salpingoeca rosetta.</title>
        <authorList>
            <consortium name="The Broad Institute Genome Sequencing Platform"/>
            <person name="Russ C."/>
            <person name="Cuomo C."/>
            <person name="Burger G."/>
            <person name="Gray M.W."/>
            <person name="Holland P.W.H."/>
            <person name="King N."/>
            <person name="Lang F.B.F."/>
            <person name="Roger A.J."/>
            <person name="Ruiz-Trillo I."/>
            <person name="Young S.K."/>
            <person name="Zeng Q."/>
            <person name="Gargeya S."/>
            <person name="Alvarado L."/>
            <person name="Berlin A."/>
            <person name="Chapman S.B."/>
            <person name="Chen Z."/>
            <person name="Freedman E."/>
            <person name="Gellesch M."/>
            <person name="Goldberg J."/>
            <person name="Griggs A."/>
            <person name="Gujja S."/>
            <person name="Heilman E."/>
            <person name="Heiman D."/>
            <person name="Howarth C."/>
            <person name="Mehta T."/>
            <person name="Neiman D."/>
            <person name="Pearson M."/>
            <person name="Roberts A."/>
            <person name="Saif S."/>
            <person name="Shea T."/>
            <person name="Shenoy N."/>
            <person name="Sisk P."/>
            <person name="Stolte C."/>
            <person name="Sykes S."/>
            <person name="White J."/>
            <person name="Yandava C."/>
            <person name="Haas B."/>
            <person name="Nusbaum C."/>
            <person name="Birren B."/>
        </authorList>
    </citation>
    <scope>NUCLEOTIDE SEQUENCE [LARGE SCALE GENOMIC DNA]</scope>
    <source>
        <strain evidence="2">ATCC 50818</strain>
    </source>
</reference>
<dbReference type="EMBL" id="GL832979">
    <property type="protein sequence ID" value="EGD77829.1"/>
    <property type="molecule type" value="Genomic_DNA"/>
</dbReference>
<dbReference type="Gene3D" id="1.10.3520.10">
    <property type="entry name" value="Glycolipid transfer protein"/>
    <property type="match status" value="1"/>
</dbReference>
<dbReference type="InterPro" id="IPR014830">
    <property type="entry name" value="Glycolipid_transfer_prot_dom"/>
</dbReference>
<dbReference type="RefSeq" id="XP_004990305.1">
    <property type="nucleotide sequence ID" value="XM_004990248.1"/>
</dbReference>
<proteinExistence type="predicted"/>
<dbReference type="Proteomes" id="UP000007799">
    <property type="component" value="Unassembled WGS sequence"/>
</dbReference>
<dbReference type="eggNOG" id="KOG4189">
    <property type="taxonomic scope" value="Eukaryota"/>
</dbReference>
<dbReference type="InterPro" id="IPR036497">
    <property type="entry name" value="GLTP_sf"/>
</dbReference>
<dbReference type="KEGG" id="sre:PTSG_08920"/>
<keyword evidence="3" id="KW-1185">Reference proteome</keyword>
<feature type="domain" description="Glycolipid transfer protein" evidence="1">
    <location>
        <begin position="25"/>
        <end position="164"/>
    </location>
</feature>
<dbReference type="PANTHER" id="PTHR10219:SF43">
    <property type="entry name" value="GLYCOLIPID TRANSFER PROTEIN DOMAIN-CONTAINING PROTEIN"/>
    <property type="match status" value="1"/>
</dbReference>
<dbReference type="SUPFAM" id="SSF110004">
    <property type="entry name" value="Glycolipid transfer protein, GLTP"/>
    <property type="match status" value="1"/>
</dbReference>
<dbReference type="AlphaFoldDB" id="F2UL30"/>
<dbReference type="FunCoup" id="F2UL30">
    <property type="interactions" value="295"/>
</dbReference>
<dbReference type="GO" id="GO:1902387">
    <property type="term" value="F:ceramide 1-phosphate binding"/>
    <property type="evidence" value="ECO:0007669"/>
    <property type="project" value="TreeGrafter"/>
</dbReference>
<dbReference type="GO" id="GO:0005829">
    <property type="term" value="C:cytosol"/>
    <property type="evidence" value="ECO:0007669"/>
    <property type="project" value="TreeGrafter"/>
</dbReference>
<dbReference type="OrthoDB" id="116883at2759"/>
<organism evidence="3">
    <name type="scientific">Salpingoeca rosetta (strain ATCC 50818 / BSB-021)</name>
    <dbReference type="NCBI Taxonomy" id="946362"/>
    <lineage>
        <taxon>Eukaryota</taxon>
        <taxon>Choanoflagellata</taxon>
        <taxon>Craspedida</taxon>
        <taxon>Salpingoecidae</taxon>
        <taxon>Salpingoeca</taxon>
    </lineage>
</organism>
<protein>
    <recommendedName>
        <fullName evidence="1">Glycolipid transfer protein domain-containing protein</fullName>
    </recommendedName>
</protein>
<dbReference type="STRING" id="946362.F2UL30"/>
<dbReference type="Pfam" id="PF08718">
    <property type="entry name" value="GLTP"/>
    <property type="match status" value="1"/>
</dbReference>
<dbReference type="GO" id="GO:0016020">
    <property type="term" value="C:membrane"/>
    <property type="evidence" value="ECO:0007669"/>
    <property type="project" value="TreeGrafter"/>
</dbReference>
<name>F2UL30_SALR5</name>
<dbReference type="GeneID" id="16070858"/>
<dbReference type="PANTHER" id="PTHR10219">
    <property type="entry name" value="GLYCOLIPID TRANSFER PROTEIN-RELATED"/>
    <property type="match status" value="1"/>
</dbReference>
<evidence type="ECO:0000313" key="2">
    <source>
        <dbReference type="EMBL" id="EGD77829.1"/>
    </source>
</evidence>
<evidence type="ECO:0000259" key="1">
    <source>
        <dbReference type="Pfam" id="PF08718"/>
    </source>
</evidence>
<sequence length="207" mass="24111">MSLHAVVESSRALRKHFDENKSISASLYIRHYRDISGMLSGLGMVFSFVTKDIDSKICILETHLEKRDTETLDDIVLFEVKNKCTNTKKPKSAARTLLRLHRALEFIHHFIERLHALEPSDSAVPAAQEAYRHTLSQYHSWMIRQTVQVALRTLDNKDALLLRVTKTEDRPHKHVEPNAIRMLCEDLRRIWEHVQTMFDEHDLHGLP</sequence>
<dbReference type="GO" id="GO:1902388">
    <property type="term" value="F:ceramide 1-phosphate transfer activity"/>
    <property type="evidence" value="ECO:0007669"/>
    <property type="project" value="TreeGrafter"/>
</dbReference>
<gene>
    <name evidence="2" type="ORF">PTSG_08920</name>
</gene>
<evidence type="ECO:0000313" key="3">
    <source>
        <dbReference type="Proteomes" id="UP000007799"/>
    </source>
</evidence>
<dbReference type="InParanoid" id="F2UL30"/>